<evidence type="ECO:0000313" key="2">
    <source>
        <dbReference type="EMBL" id="SVE41326.1"/>
    </source>
</evidence>
<accession>A0A383DA01</accession>
<organism evidence="2">
    <name type="scientific">marine metagenome</name>
    <dbReference type="NCBI Taxonomy" id="408172"/>
    <lineage>
        <taxon>unclassified sequences</taxon>
        <taxon>metagenomes</taxon>
        <taxon>ecological metagenomes</taxon>
    </lineage>
</organism>
<evidence type="ECO:0000259" key="1">
    <source>
        <dbReference type="Pfam" id="PF01408"/>
    </source>
</evidence>
<dbReference type="InterPro" id="IPR051450">
    <property type="entry name" value="Gfo/Idh/MocA_Oxidoreductases"/>
</dbReference>
<dbReference type="InterPro" id="IPR036291">
    <property type="entry name" value="NAD(P)-bd_dom_sf"/>
</dbReference>
<gene>
    <name evidence="2" type="ORF">METZ01_LOCUS494180</name>
</gene>
<dbReference type="EMBL" id="UINC01215578">
    <property type="protein sequence ID" value="SVE41326.1"/>
    <property type="molecule type" value="Genomic_DNA"/>
</dbReference>
<protein>
    <recommendedName>
        <fullName evidence="1">Gfo/Idh/MocA-like oxidoreductase N-terminal domain-containing protein</fullName>
    </recommendedName>
</protein>
<dbReference type="AlphaFoldDB" id="A0A383DA01"/>
<dbReference type="PANTHER" id="PTHR43377">
    <property type="entry name" value="BILIVERDIN REDUCTASE A"/>
    <property type="match status" value="1"/>
</dbReference>
<proteinExistence type="predicted"/>
<sequence length="135" mass="14673">MSKKIFGIGIIGCGLIGQKRGKALGEGGKLVACADKDINRAKTLAKISNAIVCEDWKALLELPEVEIVIIATLHDSLVQITCAAIEAGKHVLVEKPAARFAKELVPVIKASQKSKVKVHVGFNHRYHRSLRKARE</sequence>
<dbReference type="GO" id="GO:0000166">
    <property type="term" value="F:nucleotide binding"/>
    <property type="evidence" value="ECO:0007669"/>
    <property type="project" value="InterPro"/>
</dbReference>
<reference evidence="2" key="1">
    <citation type="submission" date="2018-05" db="EMBL/GenBank/DDBJ databases">
        <authorList>
            <person name="Lanie J.A."/>
            <person name="Ng W.-L."/>
            <person name="Kazmierczak K.M."/>
            <person name="Andrzejewski T.M."/>
            <person name="Davidsen T.M."/>
            <person name="Wayne K.J."/>
            <person name="Tettelin H."/>
            <person name="Glass J.I."/>
            <person name="Rusch D."/>
            <person name="Podicherti R."/>
            <person name="Tsui H.-C.T."/>
            <person name="Winkler M.E."/>
        </authorList>
    </citation>
    <scope>NUCLEOTIDE SEQUENCE</scope>
</reference>
<dbReference type="Pfam" id="PF01408">
    <property type="entry name" value="GFO_IDH_MocA"/>
    <property type="match status" value="1"/>
</dbReference>
<dbReference type="InterPro" id="IPR000683">
    <property type="entry name" value="Gfo/Idh/MocA-like_OxRdtase_N"/>
</dbReference>
<dbReference type="SUPFAM" id="SSF51735">
    <property type="entry name" value="NAD(P)-binding Rossmann-fold domains"/>
    <property type="match status" value="1"/>
</dbReference>
<feature type="non-terminal residue" evidence="2">
    <location>
        <position position="135"/>
    </location>
</feature>
<name>A0A383DA01_9ZZZZ</name>
<feature type="domain" description="Gfo/Idh/MocA-like oxidoreductase N-terminal" evidence="1">
    <location>
        <begin position="6"/>
        <end position="122"/>
    </location>
</feature>
<dbReference type="Gene3D" id="3.40.50.720">
    <property type="entry name" value="NAD(P)-binding Rossmann-like Domain"/>
    <property type="match status" value="1"/>
</dbReference>
<dbReference type="PANTHER" id="PTHR43377:SF1">
    <property type="entry name" value="BILIVERDIN REDUCTASE A"/>
    <property type="match status" value="1"/>
</dbReference>